<feature type="transmembrane region" description="Helical" evidence="1">
    <location>
        <begin position="90"/>
        <end position="110"/>
    </location>
</feature>
<keyword evidence="3" id="KW-1185">Reference proteome</keyword>
<comment type="caution">
    <text evidence="2">The sequence shown here is derived from an EMBL/GenBank/DDBJ whole genome shotgun (WGS) entry which is preliminary data.</text>
</comment>
<dbReference type="RefSeq" id="WP_315576769.1">
    <property type="nucleotide sequence ID" value="NZ_JARDXH010000005.1"/>
</dbReference>
<gene>
    <name evidence="2" type="ORF">PQG45_10525</name>
</gene>
<organism evidence="2 3">
    <name type="scientific">Aquirufa regiilacus</name>
    <dbReference type="NCBI Taxonomy" id="3024868"/>
    <lineage>
        <taxon>Bacteria</taxon>
        <taxon>Pseudomonadati</taxon>
        <taxon>Bacteroidota</taxon>
        <taxon>Cytophagia</taxon>
        <taxon>Cytophagales</taxon>
        <taxon>Flectobacillaceae</taxon>
        <taxon>Aquirufa</taxon>
    </lineage>
</organism>
<accession>A0ABU3TV23</accession>
<keyword evidence="1" id="KW-0812">Transmembrane</keyword>
<evidence type="ECO:0000256" key="1">
    <source>
        <dbReference type="SAM" id="Phobius"/>
    </source>
</evidence>
<name>A0ABU3TV23_9BACT</name>
<evidence type="ECO:0000313" key="3">
    <source>
        <dbReference type="Proteomes" id="UP001249959"/>
    </source>
</evidence>
<feature type="transmembrane region" description="Helical" evidence="1">
    <location>
        <begin position="7"/>
        <end position="32"/>
    </location>
</feature>
<evidence type="ECO:0000313" key="2">
    <source>
        <dbReference type="EMBL" id="MDU0809472.1"/>
    </source>
</evidence>
<evidence type="ECO:0008006" key="4">
    <source>
        <dbReference type="Google" id="ProtNLM"/>
    </source>
</evidence>
<keyword evidence="1" id="KW-1133">Transmembrane helix</keyword>
<keyword evidence="1" id="KW-0472">Membrane</keyword>
<feature type="transmembrane region" description="Helical" evidence="1">
    <location>
        <begin position="116"/>
        <end position="139"/>
    </location>
</feature>
<protein>
    <recommendedName>
        <fullName evidence="4">DedA family protein</fullName>
    </recommendedName>
</protein>
<dbReference type="Proteomes" id="UP001249959">
    <property type="component" value="Unassembled WGS sequence"/>
</dbReference>
<proteinExistence type="predicted"/>
<reference evidence="2 3" key="1">
    <citation type="submission" date="2023-09" db="EMBL/GenBank/DDBJ databases">
        <title>Aquirufa genomes.</title>
        <authorList>
            <person name="Pitt A."/>
        </authorList>
    </citation>
    <scope>NUCLEOTIDE SEQUENCE [LARGE SCALE GENOMIC DNA]</scope>
    <source>
        <strain evidence="2 3">LEOWEIH-7C</strain>
    </source>
</reference>
<feature type="transmembrane region" description="Helical" evidence="1">
    <location>
        <begin position="38"/>
        <end position="57"/>
    </location>
</feature>
<dbReference type="EMBL" id="JAVNWW010000005">
    <property type="protein sequence ID" value="MDU0809472.1"/>
    <property type="molecule type" value="Genomic_DNA"/>
</dbReference>
<sequence>MNWGAYFAVMAASSIKFVAGPLTGFGLGLSMLETIICTWVGMMTTVSIMLTMGRFIVQQISRLRVQKPRLFSGRARYAVRVWQRFGIKGIAVMTPLLFTPIGGSLLALSFKVPTPRVLFFMAISGIFWAVVFTVMFYQLTFLRDLLIK</sequence>